<evidence type="ECO:0000259" key="1">
    <source>
        <dbReference type="Pfam" id="PF01636"/>
    </source>
</evidence>
<gene>
    <name evidence="2" type="ORF">BKM31_36915</name>
</gene>
<dbReference type="SUPFAM" id="SSF56112">
    <property type="entry name" value="Protein kinase-like (PK-like)"/>
    <property type="match status" value="1"/>
</dbReference>
<dbReference type="InterPro" id="IPR011009">
    <property type="entry name" value="Kinase-like_dom_sf"/>
</dbReference>
<dbReference type="Gene3D" id="3.90.1200.10">
    <property type="match status" value="1"/>
</dbReference>
<evidence type="ECO:0000313" key="2">
    <source>
        <dbReference type="EMBL" id="AQZ66302.1"/>
    </source>
</evidence>
<accession>A0A1V0A824</accession>
<sequence>MPSRSAAVAAAVAVAEEHGVRVAEPEVLHDSFSLRILLRPAPIVARVPTTTALGRPRPADALEREMAVVSFLRAAGAPVVPPSDLLPAGPHVRDGIAVSFWAHVRHDPARVVTPGEAGRMLAELHAALRGFPGELPYLGPVLDEPARLLDLLAGAGPELVGAGELARLREAHAALRERLDGTAGLQAVHGDAHPGNLLATPAGLLWNDFEECMAAPVAWDLAVLLRTTRLDGRAAVRAYGADPGDPALRAFVAARGLQGALWVLARALRFPERAGEARAVLETWLRDPSGMTR</sequence>
<protein>
    <recommendedName>
        <fullName evidence="1">Aminoglycoside phosphotransferase domain-containing protein</fullName>
    </recommendedName>
</protein>
<proteinExistence type="predicted"/>
<dbReference type="OrthoDB" id="115252at2"/>
<dbReference type="KEGG" id="noa:BKM31_36915"/>
<dbReference type="InterPro" id="IPR002575">
    <property type="entry name" value="Aminoglycoside_PTrfase"/>
</dbReference>
<dbReference type="EMBL" id="CP017717">
    <property type="protein sequence ID" value="AQZ66302.1"/>
    <property type="molecule type" value="Genomic_DNA"/>
</dbReference>
<name>A0A1V0A824_9ACTN</name>
<feature type="domain" description="Aminoglycoside phosphotransferase" evidence="1">
    <location>
        <begin position="55"/>
        <end position="246"/>
    </location>
</feature>
<dbReference type="Proteomes" id="UP000190797">
    <property type="component" value="Chromosome"/>
</dbReference>
<dbReference type="RefSeq" id="WP_080042578.1">
    <property type="nucleotide sequence ID" value="NZ_CP017717.1"/>
</dbReference>
<evidence type="ECO:0000313" key="3">
    <source>
        <dbReference type="Proteomes" id="UP000190797"/>
    </source>
</evidence>
<reference evidence="3" key="1">
    <citation type="journal article" date="2017" name="Med. Chem. Commun.">
        <title>Nonomuraea sp. ATCC 55076 harbours the largest actinomycete chromosome to date and the kistamicin biosynthetic gene cluster.</title>
        <authorList>
            <person name="Nazari B."/>
            <person name="Forneris C.C."/>
            <person name="Gibson M.I."/>
            <person name="Moon K."/>
            <person name="Schramma K.R."/>
            <person name="Seyedsayamdost M.R."/>
        </authorList>
    </citation>
    <scope>NUCLEOTIDE SEQUENCE [LARGE SCALE GENOMIC DNA]</scope>
    <source>
        <strain evidence="3">ATCC 55076</strain>
    </source>
</reference>
<keyword evidence="3" id="KW-1185">Reference proteome</keyword>
<dbReference type="STRING" id="1909395.BKM31_36915"/>
<organism evidence="2 3">
    <name type="scientific">[Actinomadura] parvosata subsp. kistnae</name>
    <dbReference type="NCBI Taxonomy" id="1909395"/>
    <lineage>
        <taxon>Bacteria</taxon>
        <taxon>Bacillati</taxon>
        <taxon>Actinomycetota</taxon>
        <taxon>Actinomycetes</taxon>
        <taxon>Streptosporangiales</taxon>
        <taxon>Streptosporangiaceae</taxon>
        <taxon>Nonomuraea</taxon>
    </lineage>
</organism>
<dbReference type="AlphaFoldDB" id="A0A1V0A824"/>
<dbReference type="Pfam" id="PF01636">
    <property type="entry name" value="APH"/>
    <property type="match status" value="1"/>
</dbReference>